<dbReference type="EMBL" id="QXGA01002337">
    <property type="protein sequence ID" value="KAE9099533.1"/>
    <property type="molecule type" value="Genomic_DNA"/>
</dbReference>
<evidence type="ECO:0000313" key="9">
    <source>
        <dbReference type="EMBL" id="KAE9207278.1"/>
    </source>
</evidence>
<evidence type="ECO:0000313" key="11">
    <source>
        <dbReference type="EMBL" id="KAE9298916.1"/>
    </source>
</evidence>
<evidence type="ECO:0000313" key="4">
    <source>
        <dbReference type="EMBL" id="KAE9072303.1"/>
    </source>
</evidence>
<evidence type="ECO:0000313" key="15">
    <source>
        <dbReference type="Proteomes" id="UP000440367"/>
    </source>
</evidence>
<accession>A0A6A3QJC6</accession>
<dbReference type="Proteomes" id="UP000437068">
    <property type="component" value="Unassembled WGS sequence"/>
</dbReference>
<evidence type="ECO:0000313" key="21">
    <source>
        <dbReference type="Proteomes" id="UP000488956"/>
    </source>
</evidence>
<dbReference type="EMBL" id="QXFY01002343">
    <property type="protein sequence ID" value="KAE9298916.1"/>
    <property type="molecule type" value="Genomic_DNA"/>
</dbReference>
<evidence type="ECO:0000313" key="17">
    <source>
        <dbReference type="Proteomes" id="UP000441208"/>
    </source>
</evidence>
<evidence type="ECO:0000313" key="5">
    <source>
        <dbReference type="EMBL" id="KAE9077445.1"/>
    </source>
</evidence>
<dbReference type="Proteomes" id="UP000429523">
    <property type="component" value="Unassembled WGS sequence"/>
</dbReference>
<gene>
    <name evidence="10" type="ORF">PF001_g16997</name>
    <name evidence="8" type="ORF">PF002_g24532</name>
    <name evidence="9" type="ORF">PF004_g17072</name>
    <name evidence="7" type="ORF">PF005_g24442</name>
    <name evidence="6" type="ORF">PF006_g23113</name>
    <name evidence="5" type="ORF">PF007_g24241</name>
    <name evidence="11" type="ORF">PF008_g23380</name>
    <name evidence="2" type="ORF">PF009_g24322</name>
    <name evidence="4" type="ORF">PF010_g25537</name>
    <name evidence="3" type="ORF">PF011_g23170</name>
</gene>
<dbReference type="EMBL" id="QXFZ01002405">
    <property type="protein sequence ID" value="KAE9077445.1"/>
    <property type="molecule type" value="Genomic_DNA"/>
</dbReference>
<dbReference type="Proteomes" id="UP000441208">
    <property type="component" value="Unassembled WGS sequence"/>
</dbReference>
<evidence type="ECO:0000313" key="3">
    <source>
        <dbReference type="EMBL" id="KAE8978618.1"/>
    </source>
</evidence>
<evidence type="ECO:0000313" key="14">
    <source>
        <dbReference type="Proteomes" id="UP000437068"/>
    </source>
</evidence>
<evidence type="ECO:0000313" key="16">
    <source>
        <dbReference type="Proteomes" id="UP000440732"/>
    </source>
</evidence>
<dbReference type="Proteomes" id="UP000486351">
    <property type="component" value="Unassembled WGS sequence"/>
</dbReference>
<feature type="signal peptide" evidence="1">
    <location>
        <begin position="1"/>
        <end position="17"/>
    </location>
</feature>
<dbReference type="EMBL" id="QXFW01002431">
    <property type="protein sequence ID" value="KAE8978618.1"/>
    <property type="molecule type" value="Genomic_DNA"/>
</dbReference>
<reference evidence="12 13" key="1">
    <citation type="submission" date="2018-08" db="EMBL/GenBank/DDBJ databases">
        <title>Genomic investigation of the strawberry pathogen Phytophthora fragariae indicates pathogenicity is determined by transcriptional variation in three key races.</title>
        <authorList>
            <person name="Adams T.M."/>
            <person name="Armitage A.D."/>
            <person name="Sobczyk M.K."/>
            <person name="Bates H.J."/>
            <person name="Dunwell J.M."/>
            <person name="Nellist C.F."/>
            <person name="Harrison R.J."/>
        </authorList>
    </citation>
    <scope>NUCLEOTIDE SEQUENCE [LARGE SCALE GENOMIC DNA]</scope>
    <source>
        <strain evidence="10 14">A4</strain>
        <strain evidence="8 15">BC-1</strain>
        <strain evidence="9 19">BC-23</strain>
        <strain evidence="7 13">NOV-27</strain>
        <strain evidence="6 16">NOV-5</strain>
        <strain evidence="5 17">NOV-71</strain>
        <strain evidence="11 20">NOV-77</strain>
        <strain evidence="2 12">NOV-9</strain>
        <strain evidence="4 21">ONT-3</strain>
        <strain evidence="3 18">SCRP245</strain>
    </source>
</reference>
<dbReference type="EMBL" id="QXGD01002250">
    <property type="protein sequence ID" value="KAE9191312.1"/>
    <property type="molecule type" value="Genomic_DNA"/>
</dbReference>
<evidence type="ECO:0000313" key="10">
    <source>
        <dbReference type="EMBL" id="KAE9296150.1"/>
    </source>
</evidence>
<name>A0A6A3QJC6_9STRA</name>
<dbReference type="EMBL" id="QXFX01002952">
    <property type="protein sequence ID" value="KAE9072303.1"/>
    <property type="molecule type" value="Genomic_DNA"/>
</dbReference>
<evidence type="ECO:0000313" key="20">
    <source>
        <dbReference type="Proteomes" id="UP000486351"/>
    </source>
</evidence>
<protein>
    <submittedName>
        <fullName evidence="5">Uncharacterized protein</fullName>
    </submittedName>
</protein>
<proteinExistence type="predicted"/>
<evidence type="ECO:0000313" key="19">
    <source>
        <dbReference type="Proteomes" id="UP000476176"/>
    </source>
</evidence>
<evidence type="ECO:0000313" key="2">
    <source>
        <dbReference type="EMBL" id="KAE8925472.1"/>
    </source>
</evidence>
<dbReference type="Proteomes" id="UP000488956">
    <property type="component" value="Unassembled WGS sequence"/>
</dbReference>
<dbReference type="Proteomes" id="UP000440367">
    <property type="component" value="Unassembled WGS sequence"/>
</dbReference>
<evidence type="ECO:0000313" key="18">
    <source>
        <dbReference type="Proteomes" id="UP000460718"/>
    </source>
</evidence>
<sequence>MLTVFILLSSLCSDLHGCDVCVARSHALHDLTHEELAEALTNIMFNCTLQLVVGVAAVLTPISRPSDN</sequence>
<dbReference type="EMBL" id="QXGF01002255">
    <property type="protein sequence ID" value="KAE8925472.1"/>
    <property type="molecule type" value="Genomic_DNA"/>
</dbReference>
<evidence type="ECO:0000313" key="13">
    <source>
        <dbReference type="Proteomes" id="UP000433483"/>
    </source>
</evidence>
<feature type="chain" id="PRO_5036380432" evidence="1">
    <location>
        <begin position="18"/>
        <end position="68"/>
    </location>
</feature>
<evidence type="ECO:0000313" key="8">
    <source>
        <dbReference type="EMBL" id="KAE9191312.1"/>
    </source>
</evidence>
<dbReference type="AlphaFoldDB" id="A0A6A3QJC6"/>
<dbReference type="EMBL" id="QXGB01002483">
    <property type="protein sequence ID" value="KAE9177558.1"/>
    <property type="molecule type" value="Genomic_DNA"/>
</dbReference>
<evidence type="ECO:0000256" key="1">
    <source>
        <dbReference type="SAM" id="SignalP"/>
    </source>
</evidence>
<evidence type="ECO:0000313" key="7">
    <source>
        <dbReference type="EMBL" id="KAE9177558.1"/>
    </source>
</evidence>
<dbReference type="Proteomes" id="UP000476176">
    <property type="component" value="Unassembled WGS sequence"/>
</dbReference>
<dbReference type="Proteomes" id="UP000440732">
    <property type="component" value="Unassembled WGS sequence"/>
</dbReference>
<keyword evidence="13" id="KW-1185">Reference proteome</keyword>
<evidence type="ECO:0000313" key="12">
    <source>
        <dbReference type="Proteomes" id="UP000429523"/>
    </source>
</evidence>
<evidence type="ECO:0000313" key="6">
    <source>
        <dbReference type="EMBL" id="KAE9099533.1"/>
    </source>
</evidence>
<keyword evidence="1" id="KW-0732">Signal</keyword>
<dbReference type="Proteomes" id="UP000433483">
    <property type="component" value="Unassembled WGS sequence"/>
</dbReference>
<dbReference type="EMBL" id="QXGC01001253">
    <property type="protein sequence ID" value="KAE9207278.1"/>
    <property type="molecule type" value="Genomic_DNA"/>
</dbReference>
<dbReference type="Proteomes" id="UP000460718">
    <property type="component" value="Unassembled WGS sequence"/>
</dbReference>
<dbReference type="EMBL" id="QXGE01001202">
    <property type="protein sequence ID" value="KAE9296150.1"/>
    <property type="molecule type" value="Genomic_DNA"/>
</dbReference>
<organism evidence="5 17">
    <name type="scientific">Phytophthora fragariae</name>
    <dbReference type="NCBI Taxonomy" id="53985"/>
    <lineage>
        <taxon>Eukaryota</taxon>
        <taxon>Sar</taxon>
        <taxon>Stramenopiles</taxon>
        <taxon>Oomycota</taxon>
        <taxon>Peronosporomycetes</taxon>
        <taxon>Peronosporales</taxon>
        <taxon>Peronosporaceae</taxon>
        <taxon>Phytophthora</taxon>
    </lineage>
</organism>
<comment type="caution">
    <text evidence="5">The sequence shown here is derived from an EMBL/GenBank/DDBJ whole genome shotgun (WGS) entry which is preliminary data.</text>
</comment>